<dbReference type="PANTHER" id="PTHR34943">
    <property type="match status" value="1"/>
</dbReference>
<comment type="caution">
    <text evidence="1">The sequence shown here is derived from an EMBL/GenBank/DDBJ whole genome shotgun (WGS) entry which is preliminary data.</text>
</comment>
<evidence type="ECO:0000313" key="2">
    <source>
        <dbReference type="Proteomes" id="UP001516023"/>
    </source>
</evidence>
<accession>A0ABD3PJ98</accession>
<keyword evidence="2" id="KW-1185">Reference proteome</keyword>
<sequence>MLHYFFNVPPAVAPPSQAPPHTLESPGHKVDELDRLPSIDTMIKRTLILRLSISIAVPSAAIASASSWTAANILLRSRRPSTLPYDPSSAIAFHVSNVRRGRAHQKSHLISSTAIHATDNDQPSFLSTNKAKVQFTSSNQTPANLSPIDSLFLSLTSDRTSLALGSIGIFLLLLNRLLTFPDGEDAVMYEASRSRIDLLAVFAAGSVLLNGITKLDVTSVQAERVALDGIRSDQVIWNDEKKNFVETEDFVSTTNWALSSLIKCSPARTAVLLATSGGANNQWAPIAMVGVLPTDIELLFSIPSSVTSTPILDRMRRYSESYGKGGSVAGSSSLGRNKGPKESYLPTLQALPGRVEFTYLPSNTQEVLVLPVPTKSAVIGSDSTEDGRYWAIVLGGDTAK</sequence>
<dbReference type="EMBL" id="JABMIG020000161">
    <property type="protein sequence ID" value="KAL3788124.1"/>
    <property type="molecule type" value="Genomic_DNA"/>
</dbReference>
<dbReference type="PANTHER" id="PTHR34943:SF2">
    <property type="entry name" value="PROTEIN COFACTOR ASSEMBLY OF COMPLEX C SUBUNIT B CCB4, CHLOROPLASTIC"/>
    <property type="match status" value="1"/>
</dbReference>
<protein>
    <submittedName>
        <fullName evidence="1">Uncharacterized protein</fullName>
    </submittedName>
</protein>
<name>A0ABD3PJ98_9STRA</name>
<organism evidence="1 2">
    <name type="scientific">Cyclotella cryptica</name>
    <dbReference type="NCBI Taxonomy" id="29204"/>
    <lineage>
        <taxon>Eukaryota</taxon>
        <taxon>Sar</taxon>
        <taxon>Stramenopiles</taxon>
        <taxon>Ochrophyta</taxon>
        <taxon>Bacillariophyta</taxon>
        <taxon>Coscinodiscophyceae</taxon>
        <taxon>Thalassiosirophycidae</taxon>
        <taxon>Stephanodiscales</taxon>
        <taxon>Stephanodiscaceae</taxon>
        <taxon>Cyclotella</taxon>
    </lineage>
</organism>
<dbReference type="InterPro" id="IPR021325">
    <property type="entry name" value="CCB2/CCB4"/>
</dbReference>
<dbReference type="Proteomes" id="UP001516023">
    <property type="component" value="Unassembled WGS sequence"/>
</dbReference>
<evidence type="ECO:0000313" key="1">
    <source>
        <dbReference type="EMBL" id="KAL3788124.1"/>
    </source>
</evidence>
<feature type="non-terminal residue" evidence="1">
    <location>
        <position position="400"/>
    </location>
</feature>
<reference evidence="1 2" key="1">
    <citation type="journal article" date="2020" name="G3 (Bethesda)">
        <title>Improved Reference Genome for Cyclotella cryptica CCMP332, a Model for Cell Wall Morphogenesis, Salinity Adaptation, and Lipid Production in Diatoms (Bacillariophyta).</title>
        <authorList>
            <person name="Roberts W.R."/>
            <person name="Downey K.M."/>
            <person name="Ruck E.C."/>
            <person name="Traller J.C."/>
            <person name="Alverson A.J."/>
        </authorList>
    </citation>
    <scope>NUCLEOTIDE SEQUENCE [LARGE SCALE GENOMIC DNA]</scope>
    <source>
        <strain evidence="1 2">CCMP332</strain>
    </source>
</reference>
<dbReference type="AlphaFoldDB" id="A0ABD3PJ98"/>
<dbReference type="Pfam" id="PF11152">
    <property type="entry name" value="CCB2_CCB4"/>
    <property type="match status" value="1"/>
</dbReference>
<dbReference type="InterPro" id="IPR044705">
    <property type="entry name" value="CCB4"/>
</dbReference>
<gene>
    <name evidence="1" type="ORF">HJC23_005462</name>
</gene>
<proteinExistence type="predicted"/>